<dbReference type="EMBL" id="JACHHT010000002">
    <property type="protein sequence ID" value="MBB6521768.1"/>
    <property type="molecule type" value="Genomic_DNA"/>
</dbReference>
<evidence type="ECO:0000313" key="2">
    <source>
        <dbReference type="EMBL" id="MBB6521768.1"/>
    </source>
</evidence>
<dbReference type="InParanoid" id="A0A7X0JU61"/>
<keyword evidence="1" id="KW-0812">Transmembrane</keyword>
<keyword evidence="1" id="KW-1133">Transmembrane helix</keyword>
<sequence length="157" mass="17379">MNVIAGTPLWVYPLFAVLLAFSIWQSQGRTVNMIQLAILPLLFLITSTARLAQVDQILSLLYLCTLLFISCLLVYFRSRKRVHVSATLGKIELSKDWIRGAGIMLIFFCQYYLAARQAILGEGIPLGEHSILAVILALSTSPLLSTAIAAWGLKRSL</sequence>
<gene>
    <name evidence="2" type="ORF">HNR48_002053</name>
</gene>
<feature type="transmembrane region" description="Helical" evidence="1">
    <location>
        <begin position="6"/>
        <end position="24"/>
    </location>
</feature>
<keyword evidence="1" id="KW-0472">Membrane</keyword>
<keyword evidence="3" id="KW-1185">Reference proteome</keyword>
<proteinExistence type="predicted"/>
<feature type="transmembrane region" description="Helical" evidence="1">
    <location>
        <begin position="131"/>
        <end position="153"/>
    </location>
</feature>
<reference evidence="2 3" key="1">
    <citation type="submission" date="2020-08" db="EMBL/GenBank/DDBJ databases">
        <title>Genomic Encyclopedia of Type Strains, Phase IV (KMG-IV): sequencing the most valuable type-strain genomes for metagenomic binning, comparative biology and taxonomic classification.</title>
        <authorList>
            <person name="Goeker M."/>
        </authorList>
    </citation>
    <scope>NUCLEOTIDE SEQUENCE [LARGE SCALE GENOMIC DNA]</scope>
    <source>
        <strain evidence="2 3">DSM 22368</strain>
    </source>
</reference>
<evidence type="ECO:0000256" key="1">
    <source>
        <dbReference type="SAM" id="Phobius"/>
    </source>
</evidence>
<organism evidence="2 3">
    <name type="scientific">Pseudoteredinibacter isoporae</name>
    <dbReference type="NCBI Taxonomy" id="570281"/>
    <lineage>
        <taxon>Bacteria</taxon>
        <taxon>Pseudomonadati</taxon>
        <taxon>Pseudomonadota</taxon>
        <taxon>Gammaproteobacteria</taxon>
        <taxon>Cellvibrionales</taxon>
        <taxon>Cellvibrionaceae</taxon>
        <taxon>Pseudoteredinibacter</taxon>
    </lineage>
</organism>
<feature type="transmembrane region" description="Helical" evidence="1">
    <location>
        <begin position="57"/>
        <end position="76"/>
    </location>
</feature>
<dbReference type="RefSeq" id="WP_166844573.1">
    <property type="nucleotide sequence ID" value="NZ_JAAONY010000002.1"/>
</dbReference>
<evidence type="ECO:0000313" key="3">
    <source>
        <dbReference type="Proteomes" id="UP000528457"/>
    </source>
</evidence>
<protein>
    <submittedName>
        <fullName evidence="2">Uncharacterized protein</fullName>
    </submittedName>
</protein>
<name>A0A7X0JU61_9GAMM</name>
<dbReference type="Proteomes" id="UP000528457">
    <property type="component" value="Unassembled WGS sequence"/>
</dbReference>
<accession>A0A7X0JU61</accession>
<dbReference type="AlphaFoldDB" id="A0A7X0JU61"/>
<feature type="transmembrane region" description="Helical" evidence="1">
    <location>
        <begin position="97"/>
        <end position="119"/>
    </location>
</feature>
<feature type="transmembrane region" description="Helical" evidence="1">
    <location>
        <begin position="31"/>
        <end position="51"/>
    </location>
</feature>
<comment type="caution">
    <text evidence="2">The sequence shown here is derived from an EMBL/GenBank/DDBJ whole genome shotgun (WGS) entry which is preliminary data.</text>
</comment>